<comment type="caution">
    <text evidence="11">The sequence shown here is derived from an EMBL/GenBank/DDBJ whole genome shotgun (WGS) entry which is preliminary data.</text>
</comment>
<feature type="domain" description="HTH dtxR-type" evidence="9">
    <location>
        <begin position="1"/>
        <end position="65"/>
    </location>
</feature>
<keyword evidence="7" id="KW-0238">DNA-binding</keyword>
<dbReference type="Gene3D" id="1.10.60.10">
    <property type="entry name" value="Iron dependent repressor, metal binding and dimerisation domain"/>
    <property type="match status" value="1"/>
</dbReference>
<dbReference type="Pfam" id="PF02742">
    <property type="entry name" value="Fe_dep_repr_C"/>
    <property type="match status" value="1"/>
</dbReference>
<dbReference type="Pfam" id="PF01325">
    <property type="entry name" value="Fe_dep_repress"/>
    <property type="match status" value="1"/>
</dbReference>
<reference evidence="10 15" key="2">
    <citation type="submission" date="2019-08" db="EMBL/GenBank/DDBJ databases">
        <title>Comparison of rpoB and gyrB Sequences from Mobiluncus Species and Development of a Multiplex PCR Method for Clinical Detection of Mobiluncus curtisii and Mobiluncus mulieris.</title>
        <authorList>
            <person name="Yang L."/>
            <person name="Shen Y."/>
            <person name="Xu G."/>
            <person name="Shu L.-B."/>
            <person name="Hu J."/>
            <person name="Zhang R."/>
            <person name="Wang Y."/>
            <person name="Zhou H.-W."/>
            <person name="Zhang X."/>
        </authorList>
    </citation>
    <scope>NUCLEOTIDE SEQUENCE [LARGE SCALE GENOMIC DNA]</scope>
    <source>
        <strain evidence="10 15">M26</strain>
    </source>
</reference>
<reference evidence="12 13" key="1">
    <citation type="submission" date="2018-06" db="EMBL/GenBank/DDBJ databases">
        <authorList>
            <consortium name="Pathogen Informatics"/>
            <person name="Doyle S."/>
        </authorList>
    </citation>
    <scope>NUCLEOTIDE SEQUENCE [LARGE SCALE GENOMIC DNA]</scope>
    <source>
        <strain evidence="12 13">NCTC11819</strain>
    </source>
</reference>
<keyword evidence="6" id="KW-0805">Transcription regulation</keyword>
<evidence type="ECO:0000259" key="9">
    <source>
        <dbReference type="PROSITE" id="PS50944"/>
    </source>
</evidence>
<dbReference type="PANTHER" id="PTHR33238">
    <property type="entry name" value="IRON (METAL) DEPENDENT REPRESSOR, DTXR FAMILY"/>
    <property type="match status" value="1"/>
</dbReference>
<dbReference type="GO" id="GO:0046914">
    <property type="term" value="F:transition metal ion binding"/>
    <property type="evidence" value="ECO:0007669"/>
    <property type="project" value="InterPro"/>
</dbReference>
<evidence type="ECO:0000256" key="6">
    <source>
        <dbReference type="ARBA" id="ARBA00023015"/>
    </source>
</evidence>
<evidence type="ECO:0000313" key="12">
    <source>
        <dbReference type="EMBL" id="STO16137.1"/>
    </source>
</evidence>
<sequence length="237" mass="26310">MSELVDTTEMYLKSIYEMLEDGVPPMRARIVERLGHSGPTVSQTVARMERDGYVALEEDRRIALTKKGVSSATEVVRKHRLAERLLTDVIGLQWELAHEEACRWEHVMSEQVEALLIPLLNNPQTDPYGNPIPEKPQAGKSVKAIDGGVSLETFFRKNPRGGEATILRIGEPSQAVPGFLFKLAAAKMLPGSKVSFSFDSLERLGIALNISAGETTDGNEKSVEIPELHFKHFFVKL</sequence>
<comment type="similarity">
    <text evidence="2">Belongs to the DtxR/MntR family.</text>
</comment>
<name>A0A2X1RIE4_9ACTO</name>
<dbReference type="InterPro" id="IPR036390">
    <property type="entry name" value="WH_DNA-bd_sf"/>
</dbReference>
<evidence type="ECO:0000256" key="8">
    <source>
        <dbReference type="ARBA" id="ARBA00023163"/>
    </source>
</evidence>
<dbReference type="PROSITE" id="PS50944">
    <property type="entry name" value="HTH_DTXR"/>
    <property type="match status" value="1"/>
</dbReference>
<evidence type="ECO:0000313" key="14">
    <source>
        <dbReference type="Proteomes" id="UP000582487"/>
    </source>
</evidence>
<evidence type="ECO:0000313" key="13">
    <source>
        <dbReference type="Proteomes" id="UP000255284"/>
    </source>
</evidence>
<evidence type="ECO:0000313" key="11">
    <source>
        <dbReference type="EMBL" id="NMW93847.1"/>
    </source>
</evidence>
<keyword evidence="5" id="KW-0408">Iron</keyword>
<dbReference type="SUPFAM" id="SSF46785">
    <property type="entry name" value="Winged helix' DNA-binding domain"/>
    <property type="match status" value="1"/>
</dbReference>
<accession>A0A2X1RIE4</accession>
<dbReference type="Proteomes" id="UP000255284">
    <property type="component" value="Unassembled WGS sequence"/>
</dbReference>
<dbReference type="Proteomes" id="UP000582487">
    <property type="component" value="Unassembled WGS sequence"/>
</dbReference>
<protein>
    <submittedName>
        <fullName evidence="12">Iron-dependent repressor IdeR</fullName>
    </submittedName>
    <submittedName>
        <fullName evidence="11">Metal-dependent transcriptional regulator</fullName>
    </submittedName>
</protein>
<dbReference type="FunFam" id="1.10.60.10:FF:000001">
    <property type="entry name" value="Iron dependent repressor"/>
    <property type="match status" value="1"/>
</dbReference>
<evidence type="ECO:0000256" key="1">
    <source>
        <dbReference type="ARBA" id="ARBA00004496"/>
    </source>
</evidence>
<organism evidence="11 14">
    <name type="scientific">Mobiluncus mulieris</name>
    <dbReference type="NCBI Taxonomy" id="2052"/>
    <lineage>
        <taxon>Bacteria</taxon>
        <taxon>Bacillati</taxon>
        <taxon>Actinomycetota</taxon>
        <taxon>Actinomycetes</taxon>
        <taxon>Actinomycetales</taxon>
        <taxon>Actinomycetaceae</taxon>
        <taxon>Mobiluncus</taxon>
    </lineage>
</organism>
<dbReference type="GO" id="GO:0003677">
    <property type="term" value="F:DNA binding"/>
    <property type="evidence" value="ECO:0007669"/>
    <property type="project" value="UniProtKB-KW"/>
</dbReference>
<dbReference type="GO" id="GO:0045892">
    <property type="term" value="P:negative regulation of DNA-templated transcription"/>
    <property type="evidence" value="ECO:0007669"/>
    <property type="project" value="TreeGrafter"/>
</dbReference>
<keyword evidence="8" id="KW-0804">Transcription</keyword>
<dbReference type="InterPro" id="IPR038157">
    <property type="entry name" value="FeoA_core_dom"/>
</dbReference>
<keyword evidence="4" id="KW-0963">Cytoplasm</keyword>
<evidence type="ECO:0000256" key="3">
    <source>
        <dbReference type="ARBA" id="ARBA00011738"/>
    </source>
</evidence>
<evidence type="ECO:0000256" key="4">
    <source>
        <dbReference type="ARBA" id="ARBA00022490"/>
    </source>
</evidence>
<dbReference type="EMBL" id="JABCUV010000011">
    <property type="protein sequence ID" value="NMW93847.1"/>
    <property type="molecule type" value="Genomic_DNA"/>
</dbReference>
<dbReference type="GeneID" id="61169232"/>
<dbReference type="InterPro" id="IPR050536">
    <property type="entry name" value="DtxR_MntR_Metal-Reg"/>
</dbReference>
<reference evidence="11 14" key="3">
    <citation type="submission" date="2020-04" db="EMBL/GenBank/DDBJ databases">
        <title>Antimicrobial susceptibility and clonality of vaginal-derived multi-drug resistant Mobiluncus isolates in China.</title>
        <authorList>
            <person name="Zhang X."/>
        </authorList>
    </citation>
    <scope>NUCLEOTIDE SEQUENCE [LARGE SCALE GENOMIC DNA]</scope>
    <source>
        <strain evidence="11 14">7</strain>
    </source>
</reference>
<dbReference type="RefSeq" id="WP_004013313.1">
    <property type="nucleotide sequence ID" value="NZ_CAMPNB010000002.1"/>
</dbReference>
<dbReference type="InterPro" id="IPR022687">
    <property type="entry name" value="HTH_DTXR"/>
</dbReference>
<dbReference type="InterPro" id="IPR001367">
    <property type="entry name" value="Fe_dep_repressor"/>
</dbReference>
<proteinExistence type="inferred from homology"/>
<comment type="subcellular location">
    <subcellularLocation>
        <location evidence="1">Cytoplasm</location>
    </subcellularLocation>
</comment>
<evidence type="ECO:0000256" key="2">
    <source>
        <dbReference type="ARBA" id="ARBA00007871"/>
    </source>
</evidence>
<evidence type="ECO:0000313" key="10">
    <source>
        <dbReference type="EMBL" id="MCU9969091.1"/>
    </source>
</evidence>
<dbReference type="GO" id="GO:0005737">
    <property type="term" value="C:cytoplasm"/>
    <property type="evidence" value="ECO:0007669"/>
    <property type="project" value="UniProtKB-SubCell"/>
</dbReference>
<dbReference type="Proteomes" id="UP001209486">
    <property type="component" value="Unassembled WGS sequence"/>
</dbReference>
<dbReference type="InterPro" id="IPR036388">
    <property type="entry name" value="WH-like_DNA-bd_sf"/>
</dbReference>
<gene>
    <name evidence="12" type="primary">ideR</name>
    <name evidence="10" type="ORF">FYZ43_06710</name>
    <name evidence="11" type="ORF">HHJ74_09160</name>
    <name evidence="12" type="ORF">NCTC11819_00692</name>
</gene>
<dbReference type="Gene3D" id="2.30.30.90">
    <property type="match status" value="1"/>
</dbReference>
<dbReference type="EMBL" id="VSZY01000009">
    <property type="protein sequence ID" value="MCU9969091.1"/>
    <property type="molecule type" value="Genomic_DNA"/>
</dbReference>
<dbReference type="OrthoDB" id="3208141at2"/>
<dbReference type="SUPFAM" id="SSF47979">
    <property type="entry name" value="Iron-dependent repressor protein, dimerization domain"/>
    <property type="match status" value="1"/>
</dbReference>
<dbReference type="GO" id="GO:0046983">
    <property type="term" value="F:protein dimerization activity"/>
    <property type="evidence" value="ECO:0007669"/>
    <property type="project" value="InterPro"/>
</dbReference>
<dbReference type="EMBL" id="UGGQ01000006">
    <property type="protein sequence ID" value="STO16137.1"/>
    <property type="molecule type" value="Genomic_DNA"/>
</dbReference>
<dbReference type="SMART" id="SM00529">
    <property type="entry name" value="HTH_DTXR"/>
    <property type="match status" value="1"/>
</dbReference>
<comment type="subunit">
    <text evidence="3">Homodimer.</text>
</comment>
<dbReference type="Gene3D" id="1.10.10.10">
    <property type="entry name" value="Winged helix-like DNA-binding domain superfamily/Winged helix DNA-binding domain"/>
    <property type="match status" value="1"/>
</dbReference>
<dbReference type="AlphaFoldDB" id="A0A2X1RIE4"/>
<dbReference type="InterPro" id="IPR036421">
    <property type="entry name" value="Fe_dep_repressor_sf"/>
</dbReference>
<dbReference type="InterPro" id="IPR022689">
    <property type="entry name" value="Iron_dep_repressor"/>
</dbReference>
<dbReference type="PANTHER" id="PTHR33238:SF10">
    <property type="entry name" value="IRON-DEPENDENT REPRESSOR IDER"/>
    <property type="match status" value="1"/>
</dbReference>
<evidence type="ECO:0000256" key="7">
    <source>
        <dbReference type="ARBA" id="ARBA00023125"/>
    </source>
</evidence>
<evidence type="ECO:0000256" key="5">
    <source>
        <dbReference type="ARBA" id="ARBA00023004"/>
    </source>
</evidence>
<evidence type="ECO:0000313" key="15">
    <source>
        <dbReference type="Proteomes" id="UP001209486"/>
    </source>
</evidence>
<dbReference type="GO" id="GO:0003700">
    <property type="term" value="F:DNA-binding transcription factor activity"/>
    <property type="evidence" value="ECO:0007669"/>
    <property type="project" value="InterPro"/>
</dbReference>